<dbReference type="PIRSF" id="PIRSF001438">
    <property type="entry name" value="4pyrrol_synth_OHMeBilane_synth"/>
    <property type="match status" value="1"/>
</dbReference>
<keyword evidence="7" id="KW-0627">Porphyrin biosynthesis</keyword>
<evidence type="ECO:0000256" key="8">
    <source>
        <dbReference type="ARBA" id="ARBA00048169"/>
    </source>
</evidence>
<name>A0A839RLU8_9ACTN</name>
<evidence type="ECO:0000256" key="7">
    <source>
        <dbReference type="ARBA" id="ARBA00023244"/>
    </source>
</evidence>
<dbReference type="EMBL" id="JACHWS010000002">
    <property type="protein sequence ID" value="MBB3037480.1"/>
    <property type="molecule type" value="Genomic_DNA"/>
</dbReference>
<dbReference type="InterPro" id="IPR022417">
    <property type="entry name" value="Porphobilin_deaminase_N"/>
</dbReference>
<evidence type="ECO:0000256" key="1">
    <source>
        <dbReference type="ARBA" id="ARBA00001916"/>
    </source>
</evidence>
<dbReference type="Gene3D" id="3.40.190.10">
    <property type="entry name" value="Periplasmic binding protein-like II"/>
    <property type="match status" value="2"/>
</dbReference>
<comment type="subunit">
    <text evidence="5">Monomer.</text>
</comment>
<organism evidence="12 13">
    <name type="scientific">Hoyosella altamirensis</name>
    <dbReference type="NCBI Taxonomy" id="616997"/>
    <lineage>
        <taxon>Bacteria</taxon>
        <taxon>Bacillati</taxon>
        <taxon>Actinomycetota</taxon>
        <taxon>Actinomycetes</taxon>
        <taxon>Mycobacteriales</taxon>
        <taxon>Hoyosellaceae</taxon>
        <taxon>Hoyosella</taxon>
    </lineage>
</organism>
<dbReference type="AlphaFoldDB" id="A0A839RLU8"/>
<dbReference type="Gene3D" id="3.30.160.40">
    <property type="entry name" value="Porphobilinogen deaminase, C-terminal domain"/>
    <property type="match status" value="1"/>
</dbReference>
<dbReference type="GO" id="GO:0004418">
    <property type="term" value="F:hydroxymethylbilane synthase activity"/>
    <property type="evidence" value="ECO:0007669"/>
    <property type="project" value="UniProtKB-UniRule"/>
</dbReference>
<dbReference type="SUPFAM" id="SSF54782">
    <property type="entry name" value="Porphobilinogen deaminase (hydroxymethylbilane synthase), C-terminal domain"/>
    <property type="match status" value="1"/>
</dbReference>
<keyword evidence="6 12" id="KW-0808">Transferase</keyword>
<comment type="pathway">
    <text evidence="3">Porphyrin-containing compound metabolism; protoporphyrin-IX biosynthesis; coproporphyrinogen-III from 5-aminolevulinate: step 2/4.</text>
</comment>
<dbReference type="GO" id="GO:0005737">
    <property type="term" value="C:cytoplasm"/>
    <property type="evidence" value="ECO:0007669"/>
    <property type="project" value="UniProtKB-UniRule"/>
</dbReference>
<reference evidence="12 13" key="1">
    <citation type="submission" date="2020-08" db="EMBL/GenBank/DDBJ databases">
        <title>Sequencing the genomes of 1000 actinobacteria strains.</title>
        <authorList>
            <person name="Klenk H.-P."/>
        </authorList>
    </citation>
    <scope>NUCLEOTIDE SEQUENCE [LARGE SCALE GENOMIC DNA]</scope>
    <source>
        <strain evidence="12 13">DSM 45258</strain>
    </source>
</reference>
<dbReference type="FunFam" id="3.30.160.40:FF:000001">
    <property type="entry name" value="Porphobilinogen deaminase"/>
    <property type="match status" value="1"/>
</dbReference>
<dbReference type="PANTHER" id="PTHR11557:SF0">
    <property type="entry name" value="PORPHOBILINOGEN DEAMINASE"/>
    <property type="match status" value="1"/>
</dbReference>
<comment type="caution">
    <text evidence="12">The sequence shown here is derived from an EMBL/GenBank/DDBJ whole genome shotgun (WGS) entry which is preliminary data.</text>
</comment>
<dbReference type="PANTHER" id="PTHR11557">
    <property type="entry name" value="PORPHOBILINOGEN DEAMINASE"/>
    <property type="match status" value="1"/>
</dbReference>
<dbReference type="FunFam" id="3.40.190.10:FF:000005">
    <property type="entry name" value="Porphobilinogen deaminase"/>
    <property type="match status" value="1"/>
</dbReference>
<evidence type="ECO:0000256" key="3">
    <source>
        <dbReference type="ARBA" id="ARBA00004735"/>
    </source>
</evidence>
<accession>A0A839RLU8</accession>
<proteinExistence type="inferred from homology"/>
<keyword evidence="13" id="KW-1185">Reference proteome</keyword>
<comment type="similarity">
    <text evidence="4">Belongs to the HMBS family.</text>
</comment>
<dbReference type="PRINTS" id="PR00151">
    <property type="entry name" value="PORPHBDMNASE"/>
</dbReference>
<evidence type="ECO:0000259" key="10">
    <source>
        <dbReference type="Pfam" id="PF01379"/>
    </source>
</evidence>
<dbReference type="EC" id="2.5.1.61" evidence="9"/>
<dbReference type="SUPFAM" id="SSF53850">
    <property type="entry name" value="Periplasmic binding protein-like II"/>
    <property type="match status" value="1"/>
</dbReference>
<dbReference type="NCBIfam" id="TIGR00212">
    <property type="entry name" value="hemC"/>
    <property type="match status" value="1"/>
</dbReference>
<comment type="cofactor">
    <cofactor evidence="1">
        <name>dipyrromethane</name>
        <dbReference type="ChEBI" id="CHEBI:60342"/>
    </cofactor>
</comment>
<dbReference type="InterPro" id="IPR036803">
    <property type="entry name" value="Porphobilinogen_deaminase_C_sf"/>
</dbReference>
<evidence type="ECO:0000256" key="5">
    <source>
        <dbReference type="ARBA" id="ARBA00011245"/>
    </source>
</evidence>
<feature type="domain" description="Porphobilinogen deaminase N-terminal" evidence="10">
    <location>
        <begin position="1"/>
        <end position="192"/>
    </location>
</feature>
<evidence type="ECO:0000259" key="11">
    <source>
        <dbReference type="Pfam" id="PF03900"/>
    </source>
</evidence>
<evidence type="ECO:0000313" key="13">
    <source>
        <dbReference type="Proteomes" id="UP000567922"/>
    </source>
</evidence>
<dbReference type="GO" id="GO:0006783">
    <property type="term" value="P:heme biosynthetic process"/>
    <property type="evidence" value="ECO:0007669"/>
    <property type="project" value="TreeGrafter"/>
</dbReference>
<comment type="function">
    <text evidence="2">Tetrapolymerization of the monopyrrole PBG into the hydroxymethylbilane pre-uroporphyrinogen in several discrete steps.</text>
</comment>
<feature type="domain" description="Porphobilinogen deaminase C-terminal" evidence="11">
    <location>
        <begin position="208"/>
        <end position="284"/>
    </location>
</feature>
<dbReference type="InterPro" id="IPR000860">
    <property type="entry name" value="HemC"/>
</dbReference>
<sequence length="304" mass="31612">MTQAGTVRDAIIAAGYPAELKIIRTAGDASAEPVEKIGVGVFTAAVRDALAAKEVDVAVHSYKDLPTAPDERFILAAVPPREDPRDALISRDSKVLGELAPGSVVGTSAPRRVAQLRALGLGLEIVPLRGNIDTRIGKVTSGELDAVVLARAGLARVGRVEEIAESLDPVQMLPAPAQGALAVECRAEEPELAAILAKQDDPDARAMVNAERALLAELEAGCTAPVGALADVVESLDDDGVIHEELFLRACAAALDGSRVIRASRTGRVDKAVEIGQELARELLDLGARELMPANLASDSGPPG</sequence>
<evidence type="ECO:0000256" key="9">
    <source>
        <dbReference type="NCBIfam" id="TIGR00212"/>
    </source>
</evidence>
<evidence type="ECO:0000313" key="12">
    <source>
        <dbReference type="EMBL" id="MBB3037480.1"/>
    </source>
</evidence>
<dbReference type="Pfam" id="PF03900">
    <property type="entry name" value="Porphobil_deamC"/>
    <property type="match status" value="1"/>
</dbReference>
<evidence type="ECO:0000256" key="4">
    <source>
        <dbReference type="ARBA" id="ARBA00005638"/>
    </source>
</evidence>
<evidence type="ECO:0000256" key="6">
    <source>
        <dbReference type="ARBA" id="ARBA00022679"/>
    </source>
</evidence>
<evidence type="ECO:0000256" key="2">
    <source>
        <dbReference type="ARBA" id="ARBA00002869"/>
    </source>
</evidence>
<gene>
    <name evidence="12" type="ORF">FHU29_001929</name>
</gene>
<dbReference type="InterPro" id="IPR022419">
    <property type="entry name" value="Porphobilin_deaminase_cofac_BS"/>
</dbReference>
<comment type="catalytic activity">
    <reaction evidence="8">
        <text>4 porphobilinogen + H2O = hydroxymethylbilane + 4 NH4(+)</text>
        <dbReference type="Rhea" id="RHEA:13185"/>
        <dbReference type="ChEBI" id="CHEBI:15377"/>
        <dbReference type="ChEBI" id="CHEBI:28938"/>
        <dbReference type="ChEBI" id="CHEBI:57845"/>
        <dbReference type="ChEBI" id="CHEBI:58126"/>
        <dbReference type="EC" id="2.5.1.61"/>
    </reaction>
</comment>
<dbReference type="Proteomes" id="UP000567922">
    <property type="component" value="Unassembled WGS sequence"/>
</dbReference>
<dbReference type="Pfam" id="PF01379">
    <property type="entry name" value="Porphobil_deam"/>
    <property type="match status" value="1"/>
</dbReference>
<protein>
    <recommendedName>
        <fullName evidence="9">Hydroxymethylbilane synthase</fullName>
        <ecNumber evidence="9">2.5.1.61</ecNumber>
    </recommendedName>
</protein>
<dbReference type="InterPro" id="IPR022418">
    <property type="entry name" value="Porphobilinogen_deaminase_C"/>
</dbReference>
<dbReference type="PROSITE" id="PS00533">
    <property type="entry name" value="PORPHOBILINOGEN_DEAM"/>
    <property type="match status" value="1"/>
</dbReference>